<comment type="caution">
    <text evidence="1">The sequence shown here is derived from an EMBL/GenBank/DDBJ whole genome shotgun (WGS) entry which is preliminary data.</text>
</comment>
<reference evidence="1 2" key="1">
    <citation type="submission" date="2024-02" db="EMBL/GenBank/DDBJ databases">
        <title>De novo assembly and annotation of 12 fungi associated with fruit tree decline syndrome in Ontario, Canada.</title>
        <authorList>
            <person name="Sulman M."/>
            <person name="Ellouze W."/>
            <person name="Ilyukhin E."/>
        </authorList>
    </citation>
    <scope>NUCLEOTIDE SEQUENCE [LARGE SCALE GENOMIC DNA]</scope>
    <source>
        <strain evidence="1 2">FDS-637</strain>
    </source>
</reference>
<dbReference type="EMBL" id="JAJVCZ030000005">
    <property type="protein sequence ID" value="KAL0259706.1"/>
    <property type="molecule type" value="Genomic_DNA"/>
</dbReference>
<sequence length="132" mass="14601">MYRGPPLYVASAIGLIKTVERLLKEGASADEIAGFDGFLKSVALEGSYYNKKLIELGDFGVKEFMNGKEDYHFGSALQAAYYNDHESRSLTMLSKNPPVNMQTPDEYANDLHATCYGFSDDHKNPGINLAQP</sequence>
<organism evidence="1 2">
    <name type="scientific">Diplodia seriata</name>
    <dbReference type="NCBI Taxonomy" id="420778"/>
    <lineage>
        <taxon>Eukaryota</taxon>
        <taxon>Fungi</taxon>
        <taxon>Dikarya</taxon>
        <taxon>Ascomycota</taxon>
        <taxon>Pezizomycotina</taxon>
        <taxon>Dothideomycetes</taxon>
        <taxon>Dothideomycetes incertae sedis</taxon>
        <taxon>Botryosphaeriales</taxon>
        <taxon>Botryosphaeriaceae</taxon>
        <taxon>Diplodia</taxon>
    </lineage>
</organism>
<proteinExistence type="predicted"/>
<accession>A0ABR3CGE1</accession>
<dbReference type="Proteomes" id="UP001430584">
    <property type="component" value="Unassembled WGS sequence"/>
</dbReference>
<evidence type="ECO:0000313" key="1">
    <source>
        <dbReference type="EMBL" id="KAL0259706.1"/>
    </source>
</evidence>
<dbReference type="GeneID" id="92009531"/>
<name>A0ABR3CGE1_9PEZI</name>
<evidence type="ECO:0000313" key="2">
    <source>
        <dbReference type="Proteomes" id="UP001430584"/>
    </source>
</evidence>
<keyword evidence="2" id="KW-1185">Reference proteome</keyword>
<dbReference type="RefSeq" id="XP_066632735.1">
    <property type="nucleotide sequence ID" value="XM_066776893.1"/>
</dbReference>
<protein>
    <submittedName>
        <fullName evidence="1">Uncharacterized protein</fullName>
    </submittedName>
</protein>
<gene>
    <name evidence="1" type="ORF">SLS55_005446</name>
</gene>